<dbReference type="Pfam" id="PF16035">
    <property type="entry name" value="Chalcone_2"/>
    <property type="match status" value="1"/>
</dbReference>
<organism evidence="4 5">
    <name type="scientific">Thyridium curvatum</name>
    <dbReference type="NCBI Taxonomy" id="1093900"/>
    <lineage>
        <taxon>Eukaryota</taxon>
        <taxon>Fungi</taxon>
        <taxon>Dikarya</taxon>
        <taxon>Ascomycota</taxon>
        <taxon>Pezizomycotina</taxon>
        <taxon>Sordariomycetes</taxon>
        <taxon>Sordariomycetidae</taxon>
        <taxon>Thyridiales</taxon>
        <taxon>Thyridiaceae</taxon>
        <taxon>Thyridium</taxon>
    </lineage>
</organism>
<dbReference type="InterPro" id="IPR016088">
    <property type="entry name" value="Chalcone_isomerase_3-sand"/>
</dbReference>
<proteinExistence type="predicted"/>
<evidence type="ECO:0000313" key="4">
    <source>
        <dbReference type="EMBL" id="TPX12863.1"/>
    </source>
</evidence>
<name>A0A507AZ05_9PEZI</name>
<keyword evidence="2" id="KW-0472">Membrane</keyword>
<evidence type="ECO:0000256" key="1">
    <source>
        <dbReference type="SAM" id="MobiDB-lite"/>
    </source>
</evidence>
<feature type="domain" description="Chalcone isomerase" evidence="3">
    <location>
        <begin position="161"/>
        <end position="365"/>
    </location>
</feature>
<feature type="compositionally biased region" description="Low complexity" evidence="1">
    <location>
        <begin position="139"/>
        <end position="151"/>
    </location>
</feature>
<feature type="region of interest" description="Disordered" evidence="1">
    <location>
        <begin position="136"/>
        <end position="155"/>
    </location>
</feature>
<dbReference type="Gene3D" id="3.50.70.10">
    <property type="match status" value="1"/>
</dbReference>
<comment type="caution">
    <text evidence="4">The sequence shown here is derived from an EMBL/GenBank/DDBJ whole genome shotgun (WGS) entry which is preliminary data.</text>
</comment>
<evidence type="ECO:0000313" key="5">
    <source>
        <dbReference type="Proteomes" id="UP000319257"/>
    </source>
</evidence>
<dbReference type="InterPro" id="IPR036298">
    <property type="entry name" value="Chalcone_isomerase_sf"/>
</dbReference>
<dbReference type="AlphaFoldDB" id="A0A507AZ05"/>
<feature type="region of interest" description="Disordered" evidence="1">
    <location>
        <begin position="1"/>
        <end position="26"/>
    </location>
</feature>
<keyword evidence="5" id="KW-1185">Reference proteome</keyword>
<dbReference type="PANTHER" id="PTHR47284">
    <property type="entry name" value="FATTY-ACID-BINDING PROTEIN 2"/>
    <property type="match status" value="1"/>
</dbReference>
<dbReference type="SUPFAM" id="SSF54626">
    <property type="entry name" value="Chalcone isomerase"/>
    <property type="match status" value="1"/>
</dbReference>
<dbReference type="GO" id="GO:0016872">
    <property type="term" value="F:intramolecular lyase activity"/>
    <property type="evidence" value="ECO:0007669"/>
    <property type="project" value="InterPro"/>
</dbReference>
<keyword evidence="2" id="KW-1133">Transmembrane helix</keyword>
<accession>A0A507AZ05</accession>
<dbReference type="RefSeq" id="XP_030994574.1">
    <property type="nucleotide sequence ID" value="XM_031141409.1"/>
</dbReference>
<gene>
    <name evidence="4" type="ORF">E0L32_006743</name>
</gene>
<dbReference type="PANTHER" id="PTHR47284:SF3">
    <property type="entry name" value="FATTY-ACID-BINDING PROTEIN 2"/>
    <property type="match status" value="1"/>
</dbReference>
<evidence type="ECO:0000259" key="3">
    <source>
        <dbReference type="Pfam" id="PF16035"/>
    </source>
</evidence>
<dbReference type="InParanoid" id="A0A507AZ05"/>
<sequence>MYRQPAVRALARHTRQAGPVSRRAFLSRKSSSGRSLDGLNVRRLAQEREEYDRTRRNFLVAGAVAGVISFAYTAWKLKEALDNPTKLDTALPPSDPLVAGTDAKRKVVIHDEDGQELVPTGNSTVPQFPRTIELPSHLEPTSTSEPSAPTSLVPAPGAQRTEYTLVGVGTRTVTILGIQVYVVGYYIATADIAALQSRLVKKINPIATTLVPGERDDLRKMLLDPAAGEDLWEELLKDGVPARSLFRVVPVRDTDFHHLRDGFVRAIQARGDKLALPLPQDPAREFGESVREFRHIFNRGKAPKKQELMMVRGGDGSLGVVYDDGRSFGRQLLGTVRDERLSRGLWLNYLAGKKVASEPARTSICDGIMEFVERPVGTVAAQVV</sequence>
<dbReference type="GeneID" id="41974190"/>
<feature type="transmembrane region" description="Helical" evidence="2">
    <location>
        <begin position="58"/>
        <end position="75"/>
    </location>
</feature>
<protein>
    <recommendedName>
        <fullName evidence="3">Chalcone isomerase domain-containing protein</fullName>
    </recommendedName>
</protein>
<dbReference type="STRING" id="1093900.A0A507AZ05"/>
<dbReference type="InterPro" id="IPR016087">
    <property type="entry name" value="Chalcone_isomerase"/>
</dbReference>
<reference evidence="4 5" key="1">
    <citation type="submission" date="2019-06" db="EMBL/GenBank/DDBJ databases">
        <title>Draft genome sequence of the filamentous fungus Phialemoniopsis curvata isolated from diesel fuel.</title>
        <authorList>
            <person name="Varaljay V.A."/>
            <person name="Lyon W.J."/>
            <person name="Crouch A.L."/>
            <person name="Drake C.E."/>
            <person name="Hollomon J.M."/>
            <person name="Nadeau L.J."/>
            <person name="Nunn H.S."/>
            <person name="Stevenson B.S."/>
            <person name="Bojanowski C.L."/>
            <person name="Crookes-Goodson W.J."/>
        </authorList>
    </citation>
    <scope>NUCLEOTIDE SEQUENCE [LARGE SCALE GENOMIC DNA]</scope>
    <source>
        <strain evidence="4 5">D216</strain>
    </source>
</reference>
<dbReference type="Proteomes" id="UP000319257">
    <property type="component" value="Unassembled WGS sequence"/>
</dbReference>
<dbReference type="OrthoDB" id="18193at2759"/>
<evidence type="ECO:0000256" key="2">
    <source>
        <dbReference type="SAM" id="Phobius"/>
    </source>
</evidence>
<keyword evidence="2" id="KW-0812">Transmembrane</keyword>
<dbReference type="EMBL" id="SKBQ01000039">
    <property type="protein sequence ID" value="TPX12863.1"/>
    <property type="molecule type" value="Genomic_DNA"/>
</dbReference>
<dbReference type="FunCoup" id="A0A507AZ05">
    <property type="interactions" value="134"/>
</dbReference>